<evidence type="ECO:0000313" key="2">
    <source>
        <dbReference type="Proteomes" id="UP000075799"/>
    </source>
</evidence>
<dbReference type="EMBL" id="LUKD01000008">
    <property type="protein sequence ID" value="KYG62672.1"/>
    <property type="molecule type" value="Genomic_DNA"/>
</dbReference>
<dbReference type="AlphaFoldDB" id="A0A162FX36"/>
<dbReference type="Proteomes" id="UP000075799">
    <property type="component" value="Unassembled WGS sequence"/>
</dbReference>
<name>A0A162FX36_BDEBC</name>
<evidence type="ECO:0000313" key="1">
    <source>
        <dbReference type="EMBL" id="KYG62672.1"/>
    </source>
</evidence>
<comment type="caution">
    <text evidence="1">The sequence shown here is derived from an EMBL/GenBank/DDBJ whole genome shotgun (WGS) entry which is preliminary data.</text>
</comment>
<organism evidence="1 2">
    <name type="scientific">Bdellovibrio bacteriovorus</name>
    <dbReference type="NCBI Taxonomy" id="959"/>
    <lineage>
        <taxon>Bacteria</taxon>
        <taxon>Pseudomonadati</taxon>
        <taxon>Bdellovibrionota</taxon>
        <taxon>Bdellovibrionia</taxon>
        <taxon>Bdellovibrionales</taxon>
        <taxon>Pseudobdellovibrionaceae</taxon>
        <taxon>Bdellovibrio</taxon>
    </lineage>
</organism>
<protein>
    <submittedName>
        <fullName evidence="1">Uncharacterized protein</fullName>
    </submittedName>
</protein>
<accession>A0A162FX36</accession>
<reference evidence="1 2" key="1">
    <citation type="submission" date="2016-03" db="EMBL/GenBank/DDBJ databases">
        <authorList>
            <person name="Ploux O."/>
        </authorList>
    </citation>
    <scope>NUCLEOTIDE SEQUENCE [LARGE SCALE GENOMIC DNA]</scope>
    <source>
        <strain evidence="1 2">EC13</strain>
    </source>
</reference>
<sequence length="70" mass="8044">MKYAFQKQRLCQEKELLLAGKQPRNRDILEGLTRRKWRTGSGFFGKLKPHRAGDSKLRAAETASNAIHSF</sequence>
<gene>
    <name evidence="1" type="ORF">AZI87_15385</name>
</gene>
<proteinExistence type="predicted"/>